<evidence type="ECO:0000256" key="1">
    <source>
        <dbReference type="ARBA" id="ARBA00022723"/>
    </source>
</evidence>
<name>A0A2K3E2X6_CHLRE</name>
<dbReference type="InParanoid" id="A0A2K3E2X6"/>
<dbReference type="SUPFAM" id="SSF56112">
    <property type="entry name" value="Protein kinase-like (PK-like)"/>
    <property type="match status" value="1"/>
</dbReference>
<proteinExistence type="predicted"/>
<evidence type="ECO:0000256" key="6">
    <source>
        <dbReference type="SAM" id="MobiDB-lite"/>
    </source>
</evidence>
<dbReference type="GO" id="GO:0004674">
    <property type="term" value="F:protein serine/threonine kinase activity"/>
    <property type="evidence" value="ECO:0000318"/>
    <property type="project" value="GO_Central"/>
</dbReference>
<dbReference type="InterPro" id="IPR011009">
    <property type="entry name" value="Kinase-like_dom_sf"/>
</dbReference>
<dbReference type="PROSITE" id="PS00108">
    <property type="entry name" value="PROTEIN_KINASE_ST"/>
    <property type="match status" value="1"/>
</dbReference>
<dbReference type="InterPro" id="IPR009056">
    <property type="entry name" value="Cyt_c-like_dom"/>
</dbReference>
<feature type="domain" description="Cytochrome c" evidence="8">
    <location>
        <begin position="682"/>
        <end position="822"/>
    </location>
</feature>
<evidence type="ECO:0000313" key="9">
    <source>
        <dbReference type="EMBL" id="PNW87149.1"/>
    </source>
</evidence>
<dbReference type="PROSITE" id="PS51007">
    <property type="entry name" value="CYTC"/>
    <property type="match status" value="1"/>
</dbReference>
<dbReference type="GO" id="GO:0009055">
    <property type="term" value="F:electron transfer activity"/>
    <property type="evidence" value="ECO:0007669"/>
    <property type="project" value="InterPro"/>
</dbReference>
<dbReference type="EMBL" id="CM008963">
    <property type="protein sequence ID" value="PNW87149.1"/>
    <property type="molecule type" value="Genomic_DNA"/>
</dbReference>
<dbReference type="GO" id="GO:0005634">
    <property type="term" value="C:nucleus"/>
    <property type="evidence" value="ECO:0000318"/>
    <property type="project" value="GO_Central"/>
</dbReference>
<dbReference type="GO" id="GO:0035556">
    <property type="term" value="P:intracellular signal transduction"/>
    <property type="evidence" value="ECO:0000318"/>
    <property type="project" value="GO_Central"/>
</dbReference>
<dbReference type="Pfam" id="PF00069">
    <property type="entry name" value="Pkinase"/>
    <property type="match status" value="1"/>
</dbReference>
<dbReference type="Gene3D" id="1.10.510.10">
    <property type="entry name" value="Transferase(Phosphotransferase) domain 1"/>
    <property type="match status" value="1"/>
</dbReference>
<evidence type="ECO:0008006" key="11">
    <source>
        <dbReference type="Google" id="ProtNLM"/>
    </source>
</evidence>
<keyword evidence="2" id="KW-0547">Nucleotide-binding</keyword>
<dbReference type="InterPro" id="IPR050117">
    <property type="entry name" value="MAPK"/>
</dbReference>
<keyword evidence="5" id="KW-0349">Heme</keyword>
<dbReference type="OrthoDB" id="10533556at2759"/>
<dbReference type="SMART" id="SM00220">
    <property type="entry name" value="S_TKc"/>
    <property type="match status" value="1"/>
</dbReference>
<keyword evidence="3" id="KW-0067">ATP-binding</keyword>
<evidence type="ECO:0000256" key="4">
    <source>
        <dbReference type="ARBA" id="ARBA00023004"/>
    </source>
</evidence>
<dbReference type="GO" id="GO:0020037">
    <property type="term" value="F:heme binding"/>
    <property type="evidence" value="ECO:0007669"/>
    <property type="project" value="InterPro"/>
</dbReference>
<accession>A0A2K3E2X6</accession>
<evidence type="ECO:0000259" key="8">
    <source>
        <dbReference type="PROSITE" id="PS51007"/>
    </source>
</evidence>
<evidence type="ECO:0000256" key="2">
    <source>
        <dbReference type="ARBA" id="ARBA00022741"/>
    </source>
</evidence>
<dbReference type="GeneID" id="5725252"/>
<feature type="compositionally biased region" description="Polar residues" evidence="6">
    <location>
        <begin position="933"/>
        <end position="942"/>
    </location>
</feature>
<dbReference type="Gramene" id="PNW87149">
    <property type="protein sequence ID" value="PNW87149"/>
    <property type="gene ID" value="CHLRE_02g111014v5"/>
</dbReference>
<gene>
    <name evidence="9" type="ORF">CHLRE_02g111014v5</name>
</gene>
<dbReference type="ExpressionAtlas" id="A0A2K3E2X6">
    <property type="expression patterns" value="differential"/>
</dbReference>
<dbReference type="InterPro" id="IPR000719">
    <property type="entry name" value="Prot_kinase_dom"/>
</dbReference>
<dbReference type="GO" id="GO:0046872">
    <property type="term" value="F:metal ion binding"/>
    <property type="evidence" value="ECO:0007669"/>
    <property type="project" value="UniProtKB-KW"/>
</dbReference>
<evidence type="ECO:0000256" key="5">
    <source>
        <dbReference type="PROSITE-ProRule" id="PRU00433"/>
    </source>
</evidence>
<dbReference type="InterPro" id="IPR008271">
    <property type="entry name" value="Ser/Thr_kinase_AS"/>
</dbReference>
<feature type="region of interest" description="Disordered" evidence="6">
    <location>
        <begin position="818"/>
        <end position="844"/>
    </location>
</feature>
<sequence length="1403" mass="142520">MAPFGNAGIGTQVASWYVGRAIKGFKEAHKDDVVMRLATREAKLLQSIAHPNVVTLLKAFRSQHKHIYMVFEYMRTTVHAMLDCMPCGLPAPITKVIAWQLLRATTYLHERKIVHRDIKPANVLVDPCTLTAKLCDFGFAKATNCDPREARRGTSYVVTRWYRAPEILVRDHYGASADIWSLGCTIAEMATGRPLFQGTSSLDQLWHIVRCLGPLSPQQAACVAANPHLQPLAALKPPVSKTLRQRLPHLEPRLFQVVEACLRTDPRQRPTARELLQLPYFWDVPRCIKGTVLEHLLAVDPSAASSAPATPAPPQPQPPRQMQATMSTDAGKPVAGSSAAAAAVASGSATQALLAHAPMQQTQPLRQPWPVAPAQHPVQPQAALQQPGPAVNTGVLDFAVASAAAAVAATAPPPHRPSLSNAVARTAAAHLQLASGPLVGAAAAHELLEGRNCNTCSGLELLTGPPPPPDGSAAAANAEVVALLARGSSVVQGAAAYAHSCLGVSASLAALATTHGDAVATHVCSPVLLAGQATAERGSSATNAAAGLCGHTASAAAATSAVSAAGASLISCGSQLWDVGSSATAVVAATSLSTATARLVAATGRMKRSSSSNTSVYGGGGGGGGAGSVFQSGINTPVGATFACLQQHPGALLPHVRPAAACDHVPQLLLGEGTAAGGRISCDVSAGSSIAAPTRAVGCASCHSVEVGAGAGRGVTTPEVAGLLQPVKAVRPASSNAVAAYLEAGLDLTPRAVHALTQRHGFTIDGVLLGTIDAIEEDGELSSRDYSVTICTATEPLDVPSAVGGGSSKALSTVPDLATGGGRQQPRWGSAATPVGTGGAPARSGGAVARALRSGFRRTTAQLLGGLFASNDSAACSAGETHAELVSCKRGVPRDQTRAVALATAPLAQVYSRAAAAPQVPPMSAEAERPYTSERTANTSRHSAPLWPLLSQPSNPGTPPAAGPLLARTSAATAAAAAVPAQNNGAVRRRAESLHMPRCPAPTALAAPPLCMPPMVAVTIPLASRRAAAAAAAAGRAASSCLDISMTAAGNGSALSAGGAGTGGGMRKISSQPDLHMLSSFAGAPEWAAGGQQQQHRLMLSTGVLQPLDELAALGGDTRWDGSNMLAGGASHSIGGGVAAALFMTTADGGGLFCSPAVAGAGAFSSSACGVPGIAVTAGSSHCGMTSAAQQLGTGSASQPLRLQSVQLLQHSNAEQQAAYQQQLSWGREASAQVRPSSSGLMRCEAVDEEAAPERAHDCIDGQQPGHWGAHVAAMSWKRASAPPLLKVAACAATAAGAVTSGAPPLLRAATMTRSGCDGTSRQPLGRLWSSASTATRNEVYRCEVFLPAGYDEASAGSTGMGSAAQIRDSAFNPTSHKQGPMQKLIKAVRKVVGKSPARDSKM</sequence>
<dbReference type="PaxDb" id="3055-EDP07623"/>
<feature type="region of interest" description="Disordered" evidence="6">
    <location>
        <begin position="303"/>
        <end position="334"/>
    </location>
</feature>
<dbReference type="KEGG" id="cre:CHLRE_02g111014v5"/>
<evidence type="ECO:0000313" key="10">
    <source>
        <dbReference type="Proteomes" id="UP000006906"/>
    </source>
</evidence>
<keyword evidence="10" id="KW-1185">Reference proteome</keyword>
<evidence type="ECO:0000256" key="3">
    <source>
        <dbReference type="ARBA" id="ARBA00022840"/>
    </source>
</evidence>
<reference evidence="9 10" key="1">
    <citation type="journal article" date="2007" name="Science">
        <title>The Chlamydomonas genome reveals the evolution of key animal and plant functions.</title>
        <authorList>
            <person name="Merchant S.S."/>
            <person name="Prochnik S.E."/>
            <person name="Vallon O."/>
            <person name="Harris E.H."/>
            <person name="Karpowicz S.J."/>
            <person name="Witman G.B."/>
            <person name="Terry A."/>
            <person name="Salamov A."/>
            <person name="Fritz-Laylin L.K."/>
            <person name="Marechal-Drouard L."/>
            <person name="Marshall W.F."/>
            <person name="Qu L.H."/>
            <person name="Nelson D.R."/>
            <person name="Sanderfoot A.A."/>
            <person name="Spalding M.H."/>
            <person name="Kapitonov V.V."/>
            <person name="Ren Q."/>
            <person name="Ferris P."/>
            <person name="Lindquist E."/>
            <person name="Shapiro H."/>
            <person name="Lucas S.M."/>
            <person name="Grimwood J."/>
            <person name="Schmutz J."/>
            <person name="Cardol P."/>
            <person name="Cerutti H."/>
            <person name="Chanfreau G."/>
            <person name="Chen C.L."/>
            <person name="Cognat V."/>
            <person name="Croft M.T."/>
            <person name="Dent R."/>
            <person name="Dutcher S."/>
            <person name="Fernandez E."/>
            <person name="Fukuzawa H."/>
            <person name="Gonzalez-Ballester D."/>
            <person name="Gonzalez-Halphen D."/>
            <person name="Hallmann A."/>
            <person name="Hanikenne M."/>
            <person name="Hippler M."/>
            <person name="Inwood W."/>
            <person name="Jabbari K."/>
            <person name="Kalanon M."/>
            <person name="Kuras R."/>
            <person name="Lefebvre P.A."/>
            <person name="Lemaire S.D."/>
            <person name="Lobanov A.V."/>
            <person name="Lohr M."/>
            <person name="Manuell A."/>
            <person name="Meier I."/>
            <person name="Mets L."/>
            <person name="Mittag M."/>
            <person name="Mittelmeier T."/>
            <person name="Moroney J.V."/>
            <person name="Moseley J."/>
            <person name="Napoli C."/>
            <person name="Nedelcu A.M."/>
            <person name="Niyogi K."/>
            <person name="Novoselov S.V."/>
            <person name="Paulsen I.T."/>
            <person name="Pazour G."/>
            <person name="Purton S."/>
            <person name="Ral J.P."/>
            <person name="Riano-Pachon D.M."/>
            <person name="Riekhof W."/>
            <person name="Rymarquis L."/>
            <person name="Schroda M."/>
            <person name="Stern D."/>
            <person name="Umen J."/>
            <person name="Willows R."/>
            <person name="Wilson N."/>
            <person name="Zimmer S.L."/>
            <person name="Allmer J."/>
            <person name="Balk J."/>
            <person name="Bisova K."/>
            <person name="Chen C.J."/>
            <person name="Elias M."/>
            <person name="Gendler K."/>
            <person name="Hauser C."/>
            <person name="Lamb M.R."/>
            <person name="Ledford H."/>
            <person name="Long J.C."/>
            <person name="Minagawa J."/>
            <person name="Page M.D."/>
            <person name="Pan J."/>
            <person name="Pootakham W."/>
            <person name="Roje S."/>
            <person name="Rose A."/>
            <person name="Stahlberg E."/>
            <person name="Terauchi A.M."/>
            <person name="Yang P."/>
            <person name="Ball S."/>
            <person name="Bowler C."/>
            <person name="Dieckmann C.L."/>
            <person name="Gladyshev V.N."/>
            <person name="Green P."/>
            <person name="Jorgensen R."/>
            <person name="Mayfield S."/>
            <person name="Mueller-Roeber B."/>
            <person name="Rajamani S."/>
            <person name="Sayre R.T."/>
            <person name="Brokstein P."/>
            <person name="Dubchak I."/>
            <person name="Goodstein D."/>
            <person name="Hornick L."/>
            <person name="Huang Y.W."/>
            <person name="Jhaveri J."/>
            <person name="Luo Y."/>
            <person name="Martinez D."/>
            <person name="Ngau W.C."/>
            <person name="Otillar B."/>
            <person name="Poliakov A."/>
            <person name="Porter A."/>
            <person name="Szajkowski L."/>
            <person name="Werner G."/>
            <person name="Zhou K."/>
            <person name="Grigoriev I.V."/>
            <person name="Rokhsar D.S."/>
            <person name="Grossman A.R."/>
        </authorList>
    </citation>
    <scope>NUCLEOTIDE SEQUENCE [LARGE SCALE GENOMIC DNA]</scope>
    <source>
        <strain evidence="10">CC-503</strain>
    </source>
</reference>
<feature type="compositionally biased region" description="Pro residues" evidence="6">
    <location>
        <begin position="310"/>
        <end position="319"/>
    </location>
</feature>
<feature type="region of interest" description="Disordered" evidence="6">
    <location>
        <begin position="914"/>
        <end position="946"/>
    </location>
</feature>
<dbReference type="PROSITE" id="PS50011">
    <property type="entry name" value="PROTEIN_KINASE_DOM"/>
    <property type="match status" value="1"/>
</dbReference>
<organism evidence="9 10">
    <name type="scientific">Chlamydomonas reinhardtii</name>
    <name type="common">Chlamydomonas smithii</name>
    <dbReference type="NCBI Taxonomy" id="3055"/>
    <lineage>
        <taxon>Eukaryota</taxon>
        <taxon>Viridiplantae</taxon>
        <taxon>Chlorophyta</taxon>
        <taxon>core chlorophytes</taxon>
        <taxon>Chlorophyceae</taxon>
        <taxon>CS clade</taxon>
        <taxon>Chlamydomonadales</taxon>
        <taxon>Chlamydomonadaceae</taxon>
        <taxon>Chlamydomonas</taxon>
    </lineage>
</organism>
<dbReference type="Proteomes" id="UP000006906">
    <property type="component" value="Chromosome 2"/>
</dbReference>
<dbReference type="GO" id="GO:0005737">
    <property type="term" value="C:cytoplasm"/>
    <property type="evidence" value="ECO:0000318"/>
    <property type="project" value="GO_Central"/>
</dbReference>
<dbReference type="FunFam" id="1.10.510.10:FF:000980">
    <property type="entry name" value="Predicted protein"/>
    <property type="match status" value="1"/>
</dbReference>
<keyword evidence="4 5" id="KW-0408">Iron</keyword>
<dbReference type="Gene3D" id="3.30.200.20">
    <property type="entry name" value="Phosphorylase Kinase, domain 1"/>
    <property type="match status" value="1"/>
</dbReference>
<dbReference type="GO" id="GO:0005524">
    <property type="term" value="F:ATP binding"/>
    <property type="evidence" value="ECO:0007669"/>
    <property type="project" value="UniProtKB-KW"/>
</dbReference>
<dbReference type="RefSeq" id="XP_042927515.1">
    <property type="nucleotide sequence ID" value="XM_043059881.1"/>
</dbReference>
<evidence type="ECO:0000259" key="7">
    <source>
        <dbReference type="PROSITE" id="PS50011"/>
    </source>
</evidence>
<dbReference type="PANTHER" id="PTHR24055">
    <property type="entry name" value="MITOGEN-ACTIVATED PROTEIN KINASE"/>
    <property type="match status" value="1"/>
</dbReference>
<keyword evidence="1 5" id="KW-0479">Metal-binding</keyword>
<protein>
    <recommendedName>
        <fullName evidence="11">Protein kinase domain-containing protein</fullName>
    </recommendedName>
</protein>
<feature type="domain" description="Protein kinase" evidence="7">
    <location>
        <begin position="1"/>
        <end position="281"/>
    </location>
</feature>